<dbReference type="GeneID" id="68114440"/>
<feature type="region of interest" description="Disordered" evidence="2">
    <location>
        <begin position="378"/>
        <end position="412"/>
    </location>
</feature>
<feature type="region of interest" description="Disordered" evidence="2">
    <location>
        <begin position="1"/>
        <end position="26"/>
    </location>
</feature>
<sequence>MEQNQPTTNHQAHQDDSSSSTHQQHLNHNGISYRNSLLQQPTAYPQPSLINNGQFYHPLHPPTTMMQQQQGFSSFNNFNLPIPYPLQPPVMLYPYNSNTSNYPPTSGLMGSHPHHQLFFPPNPFNQIPQNVPQPNPQQQPQLALSKPLSNNTLEEENNLMHSTLQQKTILSASEQLIVESIKLYQLQNQLYLNQVSHAKDYEYHLLKVSNDLENIKSLHEEMKELKEEIAKLTRKKNKLLKKTNLVDEETKMDEENDQQESLEDAQLDEKVTKLLNGNYEAMKTTRHYGLAFQNSSFLLNSGQNSNNIPIIYNSMQGVTATTNNHQQPLTDANVIMNDRVRSPPVAATTTSLPSSVRTDPPPQISSILSNSNIATTTNVHNNNNNHNTTETTASTHDEPLRNGDSHHDSPAISITNSSLRFTSSTTHHHGTVESIATTTNSVLEKRSRTNDTSSSVLKKKKVIEEIVEVEDQNDSYETKFPLFANHGPKKLKPFKSPSKKIQIPIILQSQYIKDDDTRHPSKEEVFEDATLKKHTSSTTKKDVIQMKKKQEIEKQKKQHLKNRYKDEEYLVLPKPTQPLSVHREEEEHQENEQDITIEKSPTLHRPPLVVDLVEDGGHSLVGDDILYMSLGLGGNKKMKQEEKEQQPNTTVPSPSLNNRVHASNSASKVGASSSPPNYTNLTTMRVHSNKPTCTSSSHEKNTPTGSKQAIASPLMTSSHLNSEDEEEYSKYFKSPKHKKRHATPGHDCEECRAFYDAAFPNDEKRKNRIIRECARHKNTTSSHHHHHHHHHHSTHKSSTIWTTTTPTDSSGSFSSKSLSKQPPSSLPFNTSPPLLVSTAPPTPPHYWDLNSIEETQESHSKESELAKDTTKALPSTNHRIEEDEEEAFSKATNSPHITQYGVRHLLIWTSP</sequence>
<evidence type="ECO:0000256" key="2">
    <source>
        <dbReference type="SAM" id="MobiDB-lite"/>
    </source>
</evidence>
<feature type="region of interest" description="Disordered" evidence="2">
    <location>
        <begin position="119"/>
        <end position="142"/>
    </location>
</feature>
<feature type="region of interest" description="Disordered" evidence="2">
    <location>
        <begin position="43"/>
        <end position="66"/>
    </location>
</feature>
<dbReference type="VEuPathDB" id="AmoebaDB:NF0054160"/>
<feature type="compositionally biased region" description="Polar residues" evidence="2">
    <location>
        <begin position="675"/>
        <end position="720"/>
    </location>
</feature>
<dbReference type="VEuPathDB" id="AmoebaDB:FDP41_007222"/>
<feature type="compositionally biased region" description="Polar residues" evidence="2">
    <location>
        <begin position="647"/>
        <end position="661"/>
    </location>
</feature>
<dbReference type="OrthoDB" id="79762at2759"/>
<feature type="compositionally biased region" description="Basic and acidic residues" evidence="2">
    <location>
        <begin position="856"/>
        <end position="870"/>
    </location>
</feature>
<proteinExistence type="predicted"/>
<dbReference type="RefSeq" id="XP_044558548.1">
    <property type="nucleotide sequence ID" value="XM_044710944.1"/>
</dbReference>
<keyword evidence="4" id="KW-1185">Reference proteome</keyword>
<evidence type="ECO:0000256" key="1">
    <source>
        <dbReference type="SAM" id="Coils"/>
    </source>
</evidence>
<reference evidence="3 4" key="1">
    <citation type="journal article" date="2019" name="Sci. Rep.">
        <title>Nanopore sequencing improves the draft genome of the human pathogenic amoeba Naegleria fowleri.</title>
        <authorList>
            <person name="Liechti N."/>
            <person name="Schurch N."/>
            <person name="Bruggmann R."/>
            <person name="Wittwer M."/>
        </authorList>
    </citation>
    <scope>NUCLEOTIDE SEQUENCE [LARGE SCALE GENOMIC DNA]</scope>
    <source>
        <strain evidence="3 4">ATCC 30894</strain>
    </source>
</reference>
<feature type="region of interest" description="Disordered" evidence="2">
    <location>
        <begin position="574"/>
        <end position="602"/>
    </location>
</feature>
<dbReference type="EMBL" id="VFQX01000058">
    <property type="protein sequence ID" value="KAF0973835.1"/>
    <property type="molecule type" value="Genomic_DNA"/>
</dbReference>
<feature type="compositionally biased region" description="Low complexity" evidence="2">
    <location>
        <begin position="378"/>
        <end position="392"/>
    </location>
</feature>
<feature type="compositionally biased region" description="Low complexity" evidence="2">
    <location>
        <begin position="796"/>
        <end position="820"/>
    </location>
</feature>
<keyword evidence="1" id="KW-0175">Coiled coil</keyword>
<feature type="region of interest" description="Disordered" evidence="2">
    <location>
        <begin position="778"/>
        <end position="893"/>
    </location>
</feature>
<feature type="compositionally biased region" description="Basic and acidic residues" evidence="2">
    <location>
        <begin position="395"/>
        <end position="409"/>
    </location>
</feature>
<feature type="compositionally biased region" description="Basic residues" evidence="2">
    <location>
        <begin position="733"/>
        <end position="743"/>
    </location>
</feature>
<dbReference type="AlphaFoldDB" id="A0A6A5BJM0"/>
<gene>
    <name evidence="3" type="ORF">FDP41_007222</name>
</gene>
<evidence type="ECO:0000313" key="3">
    <source>
        <dbReference type="EMBL" id="KAF0973835.1"/>
    </source>
</evidence>
<evidence type="ECO:0008006" key="5">
    <source>
        <dbReference type="Google" id="ProtNLM"/>
    </source>
</evidence>
<feature type="compositionally biased region" description="Low complexity" evidence="2">
    <location>
        <begin position="662"/>
        <end position="674"/>
    </location>
</feature>
<feature type="compositionally biased region" description="Basic residues" evidence="2">
    <location>
        <begin position="778"/>
        <end position="795"/>
    </location>
</feature>
<feature type="compositionally biased region" description="Low complexity" evidence="2">
    <location>
        <begin position="119"/>
        <end position="130"/>
    </location>
</feature>
<comment type="caution">
    <text evidence="3">The sequence shown here is derived from an EMBL/GenBank/DDBJ whole genome shotgun (WGS) entry which is preliminary data.</text>
</comment>
<accession>A0A6A5BJM0</accession>
<evidence type="ECO:0000313" key="4">
    <source>
        <dbReference type="Proteomes" id="UP000444721"/>
    </source>
</evidence>
<organism evidence="3 4">
    <name type="scientific">Naegleria fowleri</name>
    <name type="common">Brain eating amoeba</name>
    <dbReference type="NCBI Taxonomy" id="5763"/>
    <lineage>
        <taxon>Eukaryota</taxon>
        <taxon>Discoba</taxon>
        <taxon>Heterolobosea</taxon>
        <taxon>Tetramitia</taxon>
        <taxon>Eutetramitia</taxon>
        <taxon>Vahlkampfiidae</taxon>
        <taxon>Naegleria</taxon>
    </lineage>
</organism>
<feature type="coiled-coil region" evidence="1">
    <location>
        <begin position="208"/>
        <end position="265"/>
    </location>
</feature>
<name>A0A6A5BJM0_NAEFO</name>
<feature type="compositionally biased region" description="Polar residues" evidence="2">
    <location>
        <begin position="43"/>
        <end position="54"/>
    </location>
</feature>
<dbReference type="OMA" id="SSETIMM"/>
<feature type="region of interest" description="Disordered" evidence="2">
    <location>
        <begin position="638"/>
        <end position="745"/>
    </location>
</feature>
<dbReference type="Proteomes" id="UP000444721">
    <property type="component" value="Unassembled WGS sequence"/>
</dbReference>
<protein>
    <recommendedName>
        <fullName evidence="5">DNA endonuclease activator Ctp1 C-terminal domain-containing protein</fullName>
    </recommendedName>
</protein>
<feature type="compositionally biased region" description="Polar residues" evidence="2">
    <location>
        <begin position="821"/>
        <end position="832"/>
    </location>
</feature>
<dbReference type="VEuPathDB" id="AmoebaDB:NfTy_009650"/>